<dbReference type="GO" id="GO:0046872">
    <property type="term" value="F:metal ion binding"/>
    <property type="evidence" value="ECO:0007669"/>
    <property type="project" value="UniProtKB-KW"/>
</dbReference>
<feature type="binding site" evidence="9">
    <location>
        <position position="307"/>
    </location>
    <ligand>
        <name>Mg(2+)</name>
        <dbReference type="ChEBI" id="CHEBI:18420"/>
        <label>1</label>
    </ligand>
</feature>
<keyword evidence="4 9" id="KW-0479">Metal-binding</keyword>
<dbReference type="GO" id="GO:0005737">
    <property type="term" value="C:cytoplasm"/>
    <property type="evidence" value="ECO:0007669"/>
    <property type="project" value="UniProtKB-SubCell"/>
</dbReference>
<dbReference type="AlphaFoldDB" id="A0AAU9DT99"/>
<comment type="catalytic activity">
    <reaction evidence="7">
        <text>2 D-alanine + ATP = D-alanyl-D-alanine + ADP + phosphate + H(+)</text>
        <dbReference type="Rhea" id="RHEA:11224"/>
        <dbReference type="ChEBI" id="CHEBI:15378"/>
        <dbReference type="ChEBI" id="CHEBI:30616"/>
        <dbReference type="ChEBI" id="CHEBI:43474"/>
        <dbReference type="ChEBI" id="CHEBI:57416"/>
        <dbReference type="ChEBI" id="CHEBI:57822"/>
        <dbReference type="ChEBI" id="CHEBI:456216"/>
        <dbReference type="EC" id="6.3.2.4"/>
    </reaction>
</comment>
<feature type="binding site" evidence="9">
    <location>
        <position position="307"/>
    </location>
    <ligand>
        <name>Mg(2+)</name>
        <dbReference type="ChEBI" id="CHEBI:18420"/>
        <label>2</label>
    </ligand>
</feature>
<evidence type="ECO:0000259" key="11">
    <source>
        <dbReference type="PROSITE" id="PS50975"/>
    </source>
</evidence>
<keyword evidence="3 7" id="KW-0436">Ligase</keyword>
<evidence type="ECO:0000256" key="7">
    <source>
        <dbReference type="HAMAP-Rule" id="MF_00047"/>
    </source>
</evidence>
<keyword evidence="7" id="KW-0963">Cytoplasm</keyword>
<evidence type="ECO:0000313" key="12">
    <source>
        <dbReference type="EMBL" id="BDR56988.1"/>
    </source>
</evidence>
<organism evidence="12 13">
    <name type="scientific">Xylocopilactobacillus apis</name>
    <dbReference type="NCBI Taxonomy" id="2932183"/>
    <lineage>
        <taxon>Bacteria</taxon>
        <taxon>Bacillati</taxon>
        <taxon>Bacillota</taxon>
        <taxon>Bacilli</taxon>
        <taxon>Lactobacillales</taxon>
        <taxon>Lactobacillaceae</taxon>
        <taxon>Xylocopilactobacillus</taxon>
    </lineage>
</organism>
<feature type="binding site" evidence="9">
    <location>
        <position position="295"/>
    </location>
    <ligand>
        <name>Mg(2+)</name>
        <dbReference type="ChEBI" id="CHEBI:18420"/>
        <label>1</label>
    </ligand>
</feature>
<feature type="active site" evidence="8">
    <location>
        <position position="186"/>
    </location>
</feature>
<dbReference type="GO" id="GO:0071555">
    <property type="term" value="P:cell wall organization"/>
    <property type="evidence" value="ECO:0007669"/>
    <property type="project" value="UniProtKB-KW"/>
</dbReference>
<dbReference type="EC" id="6.3.2.4" evidence="7"/>
<reference evidence="12 13" key="1">
    <citation type="journal article" date="2023" name="Microbiol. Spectr.">
        <title>Symbiosis of Carpenter Bees with Uncharacterized Lactic Acid Bacteria Showing NAD Auxotrophy.</title>
        <authorList>
            <person name="Kawasaki S."/>
            <person name="Ozawa K."/>
            <person name="Mori T."/>
            <person name="Yamamoto A."/>
            <person name="Ito M."/>
            <person name="Ohkuma M."/>
            <person name="Sakamoto M."/>
            <person name="Matsutani M."/>
        </authorList>
    </citation>
    <scope>NUCLEOTIDE SEQUENCE [LARGE SCALE GENOMIC DNA]</scope>
    <source>
        <strain evidence="12 13">KimC2</strain>
    </source>
</reference>
<dbReference type="InterPro" id="IPR011761">
    <property type="entry name" value="ATP-grasp"/>
</dbReference>
<dbReference type="InterPro" id="IPR013815">
    <property type="entry name" value="ATP_grasp_subdomain_1"/>
</dbReference>
<evidence type="ECO:0000256" key="9">
    <source>
        <dbReference type="PIRSR" id="PIRSR039102-3"/>
    </source>
</evidence>
<keyword evidence="10" id="KW-0067">ATP-binding</keyword>
<dbReference type="InterPro" id="IPR011127">
    <property type="entry name" value="Dala_Dala_lig_N"/>
</dbReference>
<proteinExistence type="inferred from homology"/>
<gene>
    <name evidence="7 12" type="primary">ddl</name>
    <name evidence="12" type="ORF">KIMC2_15500</name>
</gene>
<accession>A0AAU9DT99</accession>
<dbReference type="Pfam" id="PF01820">
    <property type="entry name" value="Dala_Dala_lig_N"/>
    <property type="match status" value="1"/>
</dbReference>
<evidence type="ECO:0000256" key="4">
    <source>
        <dbReference type="ARBA" id="ARBA00022723"/>
    </source>
</evidence>
<dbReference type="GO" id="GO:0005524">
    <property type="term" value="F:ATP binding"/>
    <property type="evidence" value="ECO:0007669"/>
    <property type="project" value="UniProtKB-UniRule"/>
</dbReference>
<feature type="active site" evidence="8">
    <location>
        <position position="13"/>
    </location>
</feature>
<evidence type="ECO:0000256" key="6">
    <source>
        <dbReference type="ARBA" id="ARBA00023316"/>
    </source>
</evidence>
<comment type="similarity">
    <text evidence="2 7">Belongs to the D-alanine--D-alanine ligase family.</text>
</comment>
<dbReference type="EMBL" id="AP026801">
    <property type="protein sequence ID" value="BDR56988.1"/>
    <property type="molecule type" value="Genomic_DNA"/>
</dbReference>
<dbReference type="PIRSF" id="PIRSF039102">
    <property type="entry name" value="Ddl/VanB"/>
    <property type="match status" value="1"/>
</dbReference>
<feature type="domain" description="ATP-grasp" evidence="11">
    <location>
        <begin position="145"/>
        <end position="340"/>
    </location>
</feature>
<keyword evidence="9" id="KW-0460">Magnesium</keyword>
<feature type="binding site" evidence="9">
    <location>
        <position position="309"/>
    </location>
    <ligand>
        <name>Mg(2+)</name>
        <dbReference type="ChEBI" id="CHEBI:18420"/>
        <label>2</label>
    </ligand>
</feature>
<dbReference type="PROSITE" id="PS50975">
    <property type="entry name" value="ATP_GRASP"/>
    <property type="match status" value="1"/>
</dbReference>
<dbReference type="Proteomes" id="UP001321804">
    <property type="component" value="Chromosome"/>
</dbReference>
<keyword evidence="6 7" id="KW-0961">Cell wall biogenesis/degradation</keyword>
<evidence type="ECO:0000256" key="8">
    <source>
        <dbReference type="PIRSR" id="PIRSR039102-1"/>
    </source>
</evidence>
<dbReference type="SUPFAM" id="SSF52440">
    <property type="entry name" value="PreATP-grasp domain"/>
    <property type="match status" value="1"/>
</dbReference>
<protein>
    <recommendedName>
        <fullName evidence="7">D-alanine--D-alanine ligase</fullName>
        <ecNumber evidence="7">6.3.2.4</ecNumber>
    </recommendedName>
    <alternativeName>
        <fullName evidence="7">D-Ala-D-Ala ligase</fullName>
    </alternativeName>
    <alternativeName>
        <fullName evidence="7">D-alanylalanine synthetase</fullName>
    </alternativeName>
</protein>
<keyword evidence="5 9" id="KW-0464">Manganese</keyword>
<evidence type="ECO:0000313" key="13">
    <source>
        <dbReference type="Proteomes" id="UP001321804"/>
    </source>
</evidence>
<dbReference type="GO" id="GO:0009252">
    <property type="term" value="P:peptidoglycan biosynthetic process"/>
    <property type="evidence" value="ECO:0007669"/>
    <property type="project" value="UniProtKB-UniRule"/>
</dbReference>
<dbReference type="InterPro" id="IPR011095">
    <property type="entry name" value="Dala_Dala_lig_C"/>
</dbReference>
<evidence type="ECO:0000256" key="2">
    <source>
        <dbReference type="ARBA" id="ARBA00010871"/>
    </source>
</evidence>
<comment type="pathway">
    <text evidence="7">Cell wall biogenesis; peptidoglycan biosynthesis.</text>
</comment>
<keyword evidence="7" id="KW-0573">Peptidoglycan synthesis</keyword>
<feature type="active site" evidence="8">
    <location>
        <position position="318"/>
    </location>
</feature>
<dbReference type="GO" id="GO:0008360">
    <property type="term" value="P:regulation of cell shape"/>
    <property type="evidence" value="ECO:0007669"/>
    <property type="project" value="UniProtKB-KW"/>
</dbReference>
<dbReference type="PANTHER" id="PTHR23132">
    <property type="entry name" value="D-ALANINE--D-ALANINE LIGASE"/>
    <property type="match status" value="1"/>
</dbReference>
<name>A0AAU9DT99_9LACO</name>
<keyword evidence="10" id="KW-0547">Nucleotide-binding</keyword>
<dbReference type="Gene3D" id="3.30.470.20">
    <property type="entry name" value="ATP-grasp fold, B domain"/>
    <property type="match status" value="1"/>
</dbReference>
<sequence>MKIAVLAGGLSTERNVSLVSGKKIANALREKGHDVFLIDSFLGIEEVPTDLNTLFSSKIVNYDVNIDTSVLTEADIRKLRKNDDGTYFGPNVIKILRAADFVFLALHGGAGESGQVQAFLDLYDIKYTGSDYFGAAIAMNKAKSKEIMKYNRLPTADFISLQKGDPIPTEFSFKYPVVVKPVNGGSSVGTVIAHNYEDAKKAIIDDFIFDDEIIIEEFIKGREFSQGVVGNHAFPAIEITVNDGWYDFEHKFKTGNTTVFQTPPENFSAELQHEMDVLSLKAGRDLNLSNYYRLDYLLNDQGFFIIEANVLPGLTPLSLLPQEADAEGITYADLIEMILNEKIKIYNEK</sequence>
<dbReference type="InterPro" id="IPR005905">
    <property type="entry name" value="D_ala_D_ala"/>
</dbReference>
<evidence type="ECO:0000256" key="1">
    <source>
        <dbReference type="ARBA" id="ARBA00001936"/>
    </source>
</evidence>
<dbReference type="GO" id="GO:0008716">
    <property type="term" value="F:D-alanine-D-alanine ligase activity"/>
    <property type="evidence" value="ECO:0007669"/>
    <property type="project" value="UniProtKB-UniRule"/>
</dbReference>
<dbReference type="HAMAP" id="MF_00047">
    <property type="entry name" value="Dala_Dala_lig"/>
    <property type="match status" value="1"/>
</dbReference>
<dbReference type="Pfam" id="PF07478">
    <property type="entry name" value="Dala_Dala_lig_C"/>
    <property type="match status" value="1"/>
</dbReference>
<comment type="function">
    <text evidence="7">Cell wall formation.</text>
</comment>
<dbReference type="RefSeq" id="WP_317695651.1">
    <property type="nucleotide sequence ID" value="NZ_AP026801.1"/>
</dbReference>
<dbReference type="Gene3D" id="3.30.1490.20">
    <property type="entry name" value="ATP-grasp fold, A domain"/>
    <property type="match status" value="1"/>
</dbReference>
<dbReference type="PANTHER" id="PTHR23132:SF23">
    <property type="entry name" value="D-ALANINE--D-ALANINE LIGASE B"/>
    <property type="match status" value="1"/>
</dbReference>
<comment type="cofactor">
    <cofactor evidence="1">
        <name>Mn(2+)</name>
        <dbReference type="ChEBI" id="CHEBI:29035"/>
    </cofactor>
</comment>
<evidence type="ECO:0000256" key="5">
    <source>
        <dbReference type="ARBA" id="ARBA00023211"/>
    </source>
</evidence>
<evidence type="ECO:0000256" key="3">
    <source>
        <dbReference type="ARBA" id="ARBA00022598"/>
    </source>
</evidence>
<comment type="subcellular location">
    <subcellularLocation>
        <location evidence="7">Cytoplasm</location>
    </subcellularLocation>
</comment>
<keyword evidence="13" id="KW-1185">Reference proteome</keyword>
<evidence type="ECO:0000256" key="10">
    <source>
        <dbReference type="PROSITE-ProRule" id="PRU00409"/>
    </source>
</evidence>
<dbReference type="InterPro" id="IPR016185">
    <property type="entry name" value="PreATP-grasp_dom_sf"/>
</dbReference>
<dbReference type="KEGG" id="xak:KIMC2_15500"/>
<comment type="cofactor">
    <cofactor evidence="9">
        <name>Mg(2+)</name>
        <dbReference type="ChEBI" id="CHEBI:18420"/>
    </cofactor>
    <cofactor evidence="9">
        <name>Mn(2+)</name>
        <dbReference type="ChEBI" id="CHEBI:29035"/>
    </cofactor>
    <text evidence="9">Binds 2 magnesium or manganese ions per subunit.</text>
</comment>
<keyword evidence="7" id="KW-0133">Cell shape</keyword>
<dbReference type="Gene3D" id="3.40.50.20">
    <property type="match status" value="1"/>
</dbReference>
<dbReference type="SUPFAM" id="SSF56059">
    <property type="entry name" value="Glutathione synthetase ATP-binding domain-like"/>
    <property type="match status" value="1"/>
</dbReference>